<proteinExistence type="predicted"/>
<dbReference type="PANTHER" id="PTHR12526">
    <property type="entry name" value="GLYCOSYLTRANSFERASE"/>
    <property type="match status" value="1"/>
</dbReference>
<feature type="domain" description="Glycosyltransferase subfamily 4-like N-terminal" evidence="1">
    <location>
        <begin position="16"/>
        <end position="223"/>
    </location>
</feature>
<evidence type="ECO:0000313" key="3">
    <source>
        <dbReference type="Proteomes" id="UP000663555"/>
    </source>
</evidence>
<evidence type="ECO:0000313" key="2">
    <source>
        <dbReference type="EMBL" id="QSP93674.1"/>
    </source>
</evidence>
<dbReference type="Gene3D" id="3.40.50.2000">
    <property type="entry name" value="Glycogen Phosphorylase B"/>
    <property type="match status" value="2"/>
</dbReference>
<sequence length="420" mass="47746">MRILWLSHLIPYPPKGGVLQRSYNLLKEVCKQHEVTLFAFNQSDFLRKSLPVESDPVGAAVLELKTFVESVTVMTIPEEQLKFGRYRTALKALFSGNSYNMAWLRSREAAEALSELVENRAFDAVHIDTISLCVYWDIVSHLPVFLNHHNFESRMLLERSKSESNPLKKIYFREEGRRLSASERAYCELACLNICCSDDDAEDMKNIFPKGSFVTIPNGVDISYFYSSQDVTKKPNTAVIVGGLSWYPNRKAVEFFISDIWPILKERIPEFRVDIIGRDPTKEMVELSKKENNIHVHGFVDDVRKYLWESEFYLCPIKVGGGTKLKILDALATGCCIIADPFACKGINVTDSVNVIFAETAEGYVDKILELRARQSLMEAITENGPRLIADRYDYEKIGKDYCRYIQEYSSCAGLSGGSQ</sequence>
<dbReference type="Pfam" id="PF13692">
    <property type="entry name" value="Glyco_trans_1_4"/>
    <property type="match status" value="1"/>
</dbReference>
<dbReference type="Pfam" id="PF13439">
    <property type="entry name" value="Glyco_transf_4"/>
    <property type="match status" value="1"/>
</dbReference>
<dbReference type="SUPFAM" id="SSF53756">
    <property type="entry name" value="UDP-Glycosyltransferase/glycogen phosphorylase"/>
    <property type="match status" value="1"/>
</dbReference>
<dbReference type="Proteomes" id="UP000663555">
    <property type="component" value="Chromosome"/>
</dbReference>
<reference evidence="2 3" key="1">
    <citation type="submission" date="2021-03" db="EMBL/GenBank/DDBJ databases">
        <title>Genome sequencing of Marinobacter sp. LPB0319.</title>
        <authorList>
            <person name="Kim J."/>
        </authorList>
    </citation>
    <scope>NUCLEOTIDE SEQUENCE [LARGE SCALE GENOMIC DNA]</scope>
    <source>
        <strain evidence="2 3">LPB0319</strain>
    </source>
</reference>
<dbReference type="RefSeq" id="WP_206642896.1">
    <property type="nucleotide sequence ID" value="NZ_CP071247.1"/>
</dbReference>
<evidence type="ECO:0000259" key="1">
    <source>
        <dbReference type="Pfam" id="PF13439"/>
    </source>
</evidence>
<dbReference type="CDD" id="cd03801">
    <property type="entry name" value="GT4_PimA-like"/>
    <property type="match status" value="1"/>
</dbReference>
<dbReference type="InterPro" id="IPR028098">
    <property type="entry name" value="Glyco_trans_4-like_N"/>
</dbReference>
<gene>
    <name evidence="2" type="ORF">LPB19_10705</name>
</gene>
<accession>A0ABX7MQJ8</accession>
<organism evidence="2 3">
    <name type="scientific">Marinobacter salinisoli</name>
    <dbReference type="NCBI Taxonomy" id="2769486"/>
    <lineage>
        <taxon>Bacteria</taxon>
        <taxon>Pseudomonadati</taxon>
        <taxon>Pseudomonadota</taxon>
        <taxon>Gammaproteobacteria</taxon>
        <taxon>Pseudomonadales</taxon>
        <taxon>Marinobacteraceae</taxon>
        <taxon>Marinobacter</taxon>
    </lineage>
</organism>
<protein>
    <submittedName>
        <fullName evidence="2">Glycosyltransferase</fullName>
    </submittedName>
</protein>
<name>A0ABX7MQJ8_9GAMM</name>
<dbReference type="EMBL" id="CP071247">
    <property type="protein sequence ID" value="QSP93674.1"/>
    <property type="molecule type" value="Genomic_DNA"/>
</dbReference>
<keyword evidence="3" id="KW-1185">Reference proteome</keyword>
<dbReference type="PANTHER" id="PTHR12526:SF630">
    <property type="entry name" value="GLYCOSYLTRANSFERASE"/>
    <property type="match status" value="1"/>
</dbReference>